<dbReference type="OrthoDB" id="1844152at2759"/>
<evidence type="ECO:0000313" key="9">
    <source>
        <dbReference type="Proteomes" id="UP000799770"/>
    </source>
</evidence>
<evidence type="ECO:0000256" key="2">
    <source>
        <dbReference type="ARBA" id="ARBA00004685"/>
    </source>
</evidence>
<evidence type="ECO:0000256" key="1">
    <source>
        <dbReference type="ARBA" id="ARBA00001971"/>
    </source>
</evidence>
<comment type="cofactor">
    <cofactor evidence="1 7">
        <name>heme</name>
        <dbReference type="ChEBI" id="CHEBI:30413"/>
    </cofactor>
</comment>
<evidence type="ECO:0000256" key="4">
    <source>
        <dbReference type="ARBA" id="ARBA00022723"/>
    </source>
</evidence>
<accession>A0A6A5YLE7</accession>
<evidence type="ECO:0000313" key="8">
    <source>
        <dbReference type="EMBL" id="KAF2107790.1"/>
    </source>
</evidence>
<name>A0A6A5YLE7_9PLEO</name>
<keyword evidence="6 7" id="KW-0408">Iron</keyword>
<keyword evidence="5" id="KW-0560">Oxidoreductase</keyword>
<dbReference type="InterPro" id="IPR001128">
    <property type="entry name" value="Cyt_P450"/>
</dbReference>
<proteinExistence type="inferred from homology"/>
<dbReference type="GO" id="GO:0005506">
    <property type="term" value="F:iron ion binding"/>
    <property type="evidence" value="ECO:0007669"/>
    <property type="project" value="InterPro"/>
</dbReference>
<dbReference type="Pfam" id="PF00067">
    <property type="entry name" value="p450"/>
    <property type="match status" value="1"/>
</dbReference>
<keyword evidence="4 7" id="KW-0479">Metal-binding</keyword>
<dbReference type="InterPro" id="IPR036396">
    <property type="entry name" value="Cyt_P450_sf"/>
</dbReference>
<evidence type="ECO:0000256" key="7">
    <source>
        <dbReference type="PIRSR" id="PIRSR602403-1"/>
    </source>
</evidence>
<dbReference type="PRINTS" id="PR00465">
    <property type="entry name" value="EP450IV"/>
</dbReference>
<feature type="binding site" description="axial binding residue" evidence="7">
    <location>
        <position position="168"/>
    </location>
    <ligand>
        <name>heme</name>
        <dbReference type="ChEBI" id="CHEBI:30413"/>
    </ligand>
    <ligandPart>
        <name>Fe</name>
        <dbReference type="ChEBI" id="CHEBI:18248"/>
    </ligandPart>
</feature>
<evidence type="ECO:0000256" key="6">
    <source>
        <dbReference type="ARBA" id="ARBA00023004"/>
    </source>
</evidence>
<reference evidence="8" key="1">
    <citation type="journal article" date="2020" name="Stud. Mycol.">
        <title>101 Dothideomycetes genomes: a test case for predicting lifestyles and emergence of pathogens.</title>
        <authorList>
            <person name="Haridas S."/>
            <person name="Albert R."/>
            <person name="Binder M."/>
            <person name="Bloem J."/>
            <person name="Labutti K."/>
            <person name="Salamov A."/>
            <person name="Andreopoulos B."/>
            <person name="Baker S."/>
            <person name="Barry K."/>
            <person name="Bills G."/>
            <person name="Bluhm B."/>
            <person name="Cannon C."/>
            <person name="Castanera R."/>
            <person name="Culley D."/>
            <person name="Daum C."/>
            <person name="Ezra D."/>
            <person name="Gonzalez J."/>
            <person name="Henrissat B."/>
            <person name="Kuo A."/>
            <person name="Liang C."/>
            <person name="Lipzen A."/>
            <person name="Lutzoni F."/>
            <person name="Magnuson J."/>
            <person name="Mondo S."/>
            <person name="Nolan M."/>
            <person name="Ohm R."/>
            <person name="Pangilinan J."/>
            <person name="Park H.-J."/>
            <person name="Ramirez L."/>
            <person name="Alfaro M."/>
            <person name="Sun H."/>
            <person name="Tritt A."/>
            <person name="Yoshinaga Y."/>
            <person name="Zwiers L.-H."/>
            <person name="Turgeon B."/>
            <person name="Goodwin S."/>
            <person name="Spatafora J."/>
            <person name="Crous P."/>
            <person name="Grigoriev I."/>
        </authorList>
    </citation>
    <scope>NUCLEOTIDE SEQUENCE</scope>
    <source>
        <strain evidence="8">CBS 627.86</strain>
    </source>
</reference>
<sequence>MPGRWRLDQAARYAHTVLELAVQRYEAATAINAQEDESFTLLDTGEARETLAHETDWARHSIIRLPVMDSFIMEVIRFHPPSVLFPQRKAREAFTLSNGIHVPVGTHFGIPLGPVTHDPDRYLDPEQFDAFRNYKKRKAEGLFGQSSKYMATTPTEDHLIFGHGAQACPGRFFAVNEIKLILMFFLLDFEFRRPDSHKGAAFILRTRNTSF</sequence>
<organism evidence="8 9">
    <name type="scientific">Lophiotrema nucula</name>
    <dbReference type="NCBI Taxonomy" id="690887"/>
    <lineage>
        <taxon>Eukaryota</taxon>
        <taxon>Fungi</taxon>
        <taxon>Dikarya</taxon>
        <taxon>Ascomycota</taxon>
        <taxon>Pezizomycotina</taxon>
        <taxon>Dothideomycetes</taxon>
        <taxon>Pleosporomycetidae</taxon>
        <taxon>Pleosporales</taxon>
        <taxon>Lophiotremataceae</taxon>
        <taxon>Lophiotrema</taxon>
    </lineage>
</organism>
<dbReference type="GO" id="GO:0016705">
    <property type="term" value="F:oxidoreductase activity, acting on paired donors, with incorporation or reduction of molecular oxygen"/>
    <property type="evidence" value="ECO:0007669"/>
    <property type="project" value="InterPro"/>
</dbReference>
<dbReference type="Gene3D" id="1.10.630.10">
    <property type="entry name" value="Cytochrome P450"/>
    <property type="match status" value="1"/>
</dbReference>
<keyword evidence="7" id="KW-0349">Heme</keyword>
<dbReference type="EMBL" id="ML977352">
    <property type="protein sequence ID" value="KAF2107790.1"/>
    <property type="molecule type" value="Genomic_DNA"/>
</dbReference>
<dbReference type="PANTHER" id="PTHR46206">
    <property type="entry name" value="CYTOCHROME P450"/>
    <property type="match status" value="1"/>
</dbReference>
<gene>
    <name evidence="8" type="ORF">BDV96DRAFT_606336</name>
</gene>
<comment type="similarity">
    <text evidence="3">Belongs to the cytochrome P450 family.</text>
</comment>
<evidence type="ECO:0000256" key="5">
    <source>
        <dbReference type="ARBA" id="ARBA00023002"/>
    </source>
</evidence>
<dbReference type="SUPFAM" id="SSF48264">
    <property type="entry name" value="Cytochrome P450"/>
    <property type="match status" value="1"/>
</dbReference>
<dbReference type="GO" id="GO:0020037">
    <property type="term" value="F:heme binding"/>
    <property type="evidence" value="ECO:0007669"/>
    <property type="project" value="InterPro"/>
</dbReference>
<protein>
    <submittedName>
        <fullName evidence="8">Cytochrome P450</fullName>
    </submittedName>
</protein>
<dbReference type="GO" id="GO:0004497">
    <property type="term" value="F:monooxygenase activity"/>
    <property type="evidence" value="ECO:0007669"/>
    <property type="project" value="InterPro"/>
</dbReference>
<dbReference type="InterPro" id="IPR002403">
    <property type="entry name" value="Cyt_P450_E_grp-IV"/>
</dbReference>
<dbReference type="Proteomes" id="UP000799770">
    <property type="component" value="Unassembled WGS sequence"/>
</dbReference>
<evidence type="ECO:0000256" key="3">
    <source>
        <dbReference type="ARBA" id="ARBA00010617"/>
    </source>
</evidence>
<keyword evidence="9" id="KW-1185">Reference proteome</keyword>
<comment type="pathway">
    <text evidence="2">Mycotoxin biosynthesis.</text>
</comment>
<dbReference type="AlphaFoldDB" id="A0A6A5YLE7"/>